<evidence type="ECO:0000259" key="1">
    <source>
        <dbReference type="Pfam" id="PF06889"/>
    </source>
</evidence>
<dbReference type="OrthoDB" id="1014676at2"/>
<evidence type="ECO:0000313" key="2">
    <source>
        <dbReference type="EMBL" id="SFW14000.1"/>
    </source>
</evidence>
<dbReference type="EMBL" id="FPIY01000001">
    <property type="protein sequence ID" value="SFW14000.1"/>
    <property type="molecule type" value="Genomic_DNA"/>
</dbReference>
<dbReference type="RefSeq" id="WP_072301761.1">
    <property type="nucleotide sequence ID" value="NZ_FPIY01000001.1"/>
</dbReference>
<organism evidence="2 3">
    <name type="scientific">Cellulophaga fucicola</name>
    <dbReference type="NCBI Taxonomy" id="76595"/>
    <lineage>
        <taxon>Bacteria</taxon>
        <taxon>Pseudomonadati</taxon>
        <taxon>Bacteroidota</taxon>
        <taxon>Flavobacteriia</taxon>
        <taxon>Flavobacteriales</taxon>
        <taxon>Flavobacteriaceae</taxon>
        <taxon>Cellulophaga</taxon>
    </lineage>
</organism>
<dbReference type="Proteomes" id="UP000183257">
    <property type="component" value="Unassembled WGS sequence"/>
</dbReference>
<accession>A0A1K1LT38</accession>
<proteinExistence type="predicted"/>
<name>A0A1K1LT38_9FLAO</name>
<protein>
    <recommendedName>
        <fullName evidence="1">DUF1266 domain-containing protein</fullName>
    </recommendedName>
</protein>
<evidence type="ECO:0000313" key="3">
    <source>
        <dbReference type="Proteomes" id="UP000183257"/>
    </source>
</evidence>
<gene>
    <name evidence="2" type="ORF">SAMN05660313_00047</name>
</gene>
<feature type="domain" description="DUF1266" evidence="1">
    <location>
        <begin position="118"/>
        <end position="206"/>
    </location>
</feature>
<dbReference type="Pfam" id="PF06889">
    <property type="entry name" value="DUF1266"/>
    <property type="match status" value="1"/>
</dbReference>
<dbReference type="PROSITE" id="PS51257">
    <property type="entry name" value="PROKAR_LIPOPROTEIN"/>
    <property type="match status" value="1"/>
</dbReference>
<dbReference type="AlphaFoldDB" id="A0A1K1LT38"/>
<keyword evidence="3" id="KW-1185">Reference proteome</keyword>
<reference evidence="3" key="1">
    <citation type="submission" date="2016-11" db="EMBL/GenBank/DDBJ databases">
        <authorList>
            <person name="Varghese N."/>
            <person name="Submissions S."/>
        </authorList>
    </citation>
    <scope>NUCLEOTIDE SEQUENCE [LARGE SCALE GENOMIC DNA]</scope>
    <source>
        <strain evidence="3">DSM 24786</strain>
    </source>
</reference>
<sequence>MKKVKQLKLAAIYCIAIFSAVSCSKSEQLKDEQLSSFMLGGIYFIHGYGGVGDVEAMMSNAGYTTNEELVSGYKEIFEFPFEKSDAAGAKRMLKSAWDITSKESLLESLEELKTRDYTYKSWDYARVTNNVCMGYASGYITKEESLEILSETLVIAKEKYTDWDTYFSDFEKGRVEWNSNDPEKESYETLAKTITKGEKSIYNILPLNLQE</sequence>
<dbReference type="InterPro" id="IPR009677">
    <property type="entry name" value="DUF1266"/>
</dbReference>